<reference evidence="12" key="2">
    <citation type="submission" date="2023-04" db="EMBL/GenBank/DDBJ databases">
        <authorList>
            <person name="Bruccoleri R.E."/>
            <person name="Oakeley E.J."/>
            <person name="Faust A.-M."/>
            <person name="Dessus-Babus S."/>
            <person name="Altorfer M."/>
            <person name="Burckhardt D."/>
            <person name="Oertli M."/>
            <person name="Naumann U."/>
            <person name="Petersen F."/>
            <person name="Wong J."/>
        </authorList>
    </citation>
    <scope>NUCLEOTIDE SEQUENCE</scope>
    <source>
        <strain evidence="12">GSM-AAB239-AS_SAM_17_03QT</strain>
        <tissue evidence="12">Leaf</tissue>
    </source>
</reference>
<dbReference type="GO" id="GO:0003729">
    <property type="term" value="F:mRNA binding"/>
    <property type="evidence" value="ECO:0007669"/>
    <property type="project" value="TreeGrafter"/>
</dbReference>
<dbReference type="InterPro" id="IPR035979">
    <property type="entry name" value="RBD_domain_sf"/>
</dbReference>
<evidence type="ECO:0000256" key="8">
    <source>
        <dbReference type="PROSITE-ProRule" id="PRU00176"/>
    </source>
</evidence>
<dbReference type="GO" id="GO:0009535">
    <property type="term" value="C:chloroplast thylakoid membrane"/>
    <property type="evidence" value="ECO:0007669"/>
    <property type="project" value="TreeGrafter"/>
</dbReference>
<reference evidence="12" key="1">
    <citation type="journal article" date="2023" name="GigaByte">
        <title>Genome assembly of the bearded iris, Iris pallida Lam.</title>
        <authorList>
            <person name="Bruccoleri R.E."/>
            <person name="Oakeley E.J."/>
            <person name="Faust A.M.E."/>
            <person name="Altorfer M."/>
            <person name="Dessus-Babus S."/>
            <person name="Burckhardt D."/>
            <person name="Oertli M."/>
            <person name="Naumann U."/>
            <person name="Petersen F."/>
            <person name="Wong J."/>
        </authorList>
    </citation>
    <scope>NUCLEOTIDE SEQUENCE</scope>
    <source>
        <strain evidence="12">GSM-AAB239-AS_SAM_17_03QT</strain>
    </source>
</reference>
<evidence type="ECO:0000313" key="13">
    <source>
        <dbReference type="Proteomes" id="UP001140949"/>
    </source>
</evidence>
<dbReference type="Gene3D" id="3.30.70.330">
    <property type="match status" value="2"/>
</dbReference>
<keyword evidence="5" id="KW-0677">Repeat</keyword>
<proteinExistence type="predicted"/>
<dbReference type="PANTHER" id="PTHR48025">
    <property type="entry name" value="OS02G0815200 PROTEIN"/>
    <property type="match status" value="1"/>
</dbReference>
<evidence type="ECO:0000256" key="4">
    <source>
        <dbReference type="ARBA" id="ARBA00022664"/>
    </source>
</evidence>
<dbReference type="InterPro" id="IPR003954">
    <property type="entry name" value="RRM_euk-type"/>
</dbReference>
<keyword evidence="4" id="KW-0507">mRNA processing</keyword>
<evidence type="ECO:0000256" key="2">
    <source>
        <dbReference type="ARBA" id="ARBA00022528"/>
    </source>
</evidence>
<dbReference type="InterPro" id="IPR048289">
    <property type="entry name" value="RRM2_NsCP33-like"/>
</dbReference>
<keyword evidence="13" id="KW-1185">Reference proteome</keyword>
<evidence type="ECO:0000259" key="10">
    <source>
        <dbReference type="PROSITE" id="PS50102"/>
    </source>
</evidence>
<sequence>MATATSVTSAASLHRIAALPSLSVTLSIPKLVSFSIPTILQKTLPKPLLIKSPPKLLSSSLFSSASSSLDAGPVDSDEEVLEEDEEEEEEELRSPPGDSGRLYVGNLPYTMTPSQLSDIFSQAGTVNTVEIVYDRVTNRSRGFAFVTMANTEEANKAIRMFNGSQVGGRTVKVNFPEVPRGGEREVMGPRTRSVSRGYIDSPYKVYAGNLGWTLTSEALKDAFSMQPGLLDAKVIYERDSGRSRGYGFVSFSSAEDAQSAIEALNGKEVGGRPLRLNLASQRFSSVAVPLQVSEPVDTANSPSDSSLA</sequence>
<dbReference type="CDD" id="cd21608">
    <property type="entry name" value="RRM2_NsCP33_like"/>
    <property type="match status" value="1"/>
</dbReference>
<dbReference type="EMBL" id="JANAVB010007799">
    <property type="protein sequence ID" value="KAJ6842180.1"/>
    <property type="molecule type" value="Genomic_DNA"/>
</dbReference>
<comment type="subcellular location">
    <subcellularLocation>
        <location evidence="1">Plastid</location>
        <location evidence="1">Chloroplast</location>
    </subcellularLocation>
</comment>
<dbReference type="InterPro" id="IPR012677">
    <property type="entry name" value="Nucleotide-bd_a/b_plait_sf"/>
</dbReference>
<accession>A0AAX6HMF1</accession>
<dbReference type="PROSITE" id="PS50102">
    <property type="entry name" value="RRM"/>
    <property type="match status" value="2"/>
</dbReference>
<dbReference type="SMART" id="SM00360">
    <property type="entry name" value="RRM"/>
    <property type="match status" value="2"/>
</dbReference>
<evidence type="ECO:0000313" key="11">
    <source>
        <dbReference type="EMBL" id="KAJ6841383.1"/>
    </source>
</evidence>
<gene>
    <name evidence="12" type="ORF">M6B38_303115</name>
    <name evidence="11" type="ORF">M6B38_308390</name>
</gene>
<feature type="domain" description="RRM" evidence="10">
    <location>
        <begin position="100"/>
        <end position="178"/>
    </location>
</feature>
<keyword evidence="3" id="KW-0934">Plastid</keyword>
<dbReference type="PANTHER" id="PTHR48025:SF11">
    <property type="entry name" value="RNA-BINDING PROTEIN CP33, CHLOROPLASTIC"/>
    <property type="match status" value="1"/>
</dbReference>
<dbReference type="AlphaFoldDB" id="A0AAX6HMF1"/>
<dbReference type="EMBL" id="JANAVB010008716">
    <property type="protein sequence ID" value="KAJ6841383.1"/>
    <property type="molecule type" value="Genomic_DNA"/>
</dbReference>
<dbReference type="GO" id="GO:1901259">
    <property type="term" value="P:chloroplast rRNA processing"/>
    <property type="evidence" value="ECO:0007669"/>
    <property type="project" value="TreeGrafter"/>
</dbReference>
<keyword evidence="2" id="KW-0150">Chloroplast</keyword>
<evidence type="ECO:0000256" key="7">
    <source>
        <dbReference type="ARBA" id="ARBA00023274"/>
    </source>
</evidence>
<dbReference type="SUPFAM" id="SSF54928">
    <property type="entry name" value="RNA-binding domain, RBD"/>
    <property type="match status" value="2"/>
</dbReference>
<feature type="compositionally biased region" description="Acidic residues" evidence="9">
    <location>
        <begin position="75"/>
        <end position="91"/>
    </location>
</feature>
<dbReference type="Proteomes" id="UP001140949">
    <property type="component" value="Unassembled WGS sequence"/>
</dbReference>
<evidence type="ECO:0000313" key="12">
    <source>
        <dbReference type="EMBL" id="KAJ6842180.1"/>
    </source>
</evidence>
<evidence type="ECO:0000256" key="3">
    <source>
        <dbReference type="ARBA" id="ARBA00022640"/>
    </source>
</evidence>
<evidence type="ECO:0000256" key="5">
    <source>
        <dbReference type="ARBA" id="ARBA00022737"/>
    </source>
</evidence>
<dbReference type="SMART" id="SM00361">
    <property type="entry name" value="RRM_1"/>
    <property type="match status" value="2"/>
</dbReference>
<dbReference type="GO" id="GO:1990904">
    <property type="term" value="C:ribonucleoprotein complex"/>
    <property type="evidence" value="ECO:0007669"/>
    <property type="project" value="UniProtKB-KW"/>
</dbReference>
<dbReference type="GO" id="GO:0006397">
    <property type="term" value="P:mRNA processing"/>
    <property type="evidence" value="ECO:0007669"/>
    <property type="project" value="UniProtKB-KW"/>
</dbReference>
<comment type="caution">
    <text evidence="12">The sequence shown here is derived from an EMBL/GenBank/DDBJ whole genome shotgun (WGS) entry which is preliminary data.</text>
</comment>
<dbReference type="InterPro" id="IPR050502">
    <property type="entry name" value="Euk_RNA-bind_prot"/>
</dbReference>
<evidence type="ECO:0000256" key="9">
    <source>
        <dbReference type="SAM" id="MobiDB-lite"/>
    </source>
</evidence>
<keyword evidence="6 8" id="KW-0694">RNA-binding</keyword>
<protein>
    <submittedName>
        <fullName evidence="12">RNA-binding protein CP33, chloroplastic</fullName>
    </submittedName>
</protein>
<keyword evidence="7" id="KW-0687">Ribonucleoprotein</keyword>
<feature type="domain" description="RRM" evidence="10">
    <location>
        <begin position="203"/>
        <end position="281"/>
    </location>
</feature>
<feature type="region of interest" description="Disordered" evidence="9">
    <location>
        <begin position="65"/>
        <end position="104"/>
    </location>
</feature>
<dbReference type="InterPro" id="IPR000504">
    <property type="entry name" value="RRM_dom"/>
</dbReference>
<evidence type="ECO:0000256" key="6">
    <source>
        <dbReference type="ARBA" id="ARBA00022884"/>
    </source>
</evidence>
<dbReference type="Pfam" id="PF00076">
    <property type="entry name" value="RRM_1"/>
    <property type="match status" value="2"/>
</dbReference>
<evidence type="ECO:0000256" key="1">
    <source>
        <dbReference type="ARBA" id="ARBA00004229"/>
    </source>
</evidence>
<organism evidence="12 13">
    <name type="scientific">Iris pallida</name>
    <name type="common">Sweet iris</name>
    <dbReference type="NCBI Taxonomy" id="29817"/>
    <lineage>
        <taxon>Eukaryota</taxon>
        <taxon>Viridiplantae</taxon>
        <taxon>Streptophyta</taxon>
        <taxon>Embryophyta</taxon>
        <taxon>Tracheophyta</taxon>
        <taxon>Spermatophyta</taxon>
        <taxon>Magnoliopsida</taxon>
        <taxon>Liliopsida</taxon>
        <taxon>Asparagales</taxon>
        <taxon>Iridaceae</taxon>
        <taxon>Iridoideae</taxon>
        <taxon>Irideae</taxon>
        <taxon>Iris</taxon>
    </lineage>
</organism>
<name>A0AAX6HMF1_IRIPA</name>